<evidence type="ECO:0000313" key="2">
    <source>
        <dbReference type="Proteomes" id="UP001638806"/>
    </source>
</evidence>
<reference evidence="1" key="1">
    <citation type="submission" date="2024-12" db="EMBL/GenBank/DDBJ databases">
        <title>Comparative genomics and development of molecular markers within Purpureocillium lilacinum and among Purpureocillium species.</title>
        <authorList>
            <person name="Yeh Z.-Y."/>
            <person name="Ni N.-T."/>
            <person name="Lo P.-H."/>
            <person name="Mushyakhwo K."/>
            <person name="Lin C.-F."/>
            <person name="Nai Y.-S."/>
        </authorList>
    </citation>
    <scope>NUCLEOTIDE SEQUENCE</scope>
    <source>
        <strain evidence="1">NCHU-NPUST-175</strain>
    </source>
</reference>
<dbReference type="Proteomes" id="UP001638806">
    <property type="component" value="Unassembled WGS sequence"/>
</dbReference>
<protein>
    <submittedName>
        <fullName evidence="1">Uncharacterized protein</fullName>
    </submittedName>
</protein>
<dbReference type="EMBL" id="JBGNUJ010000004">
    <property type="protein sequence ID" value="KAL3959445.1"/>
    <property type="molecule type" value="Genomic_DNA"/>
</dbReference>
<sequence>MDSTVDPNARFITPTGLPLAIVCVSLVLVFFSILTTGLRTCSRLRDAVLGLDDGLAIAGTVLYTADVGLACYACWAGLGYRDAQLNAWQSERAMEFYIIWILVYVGALALVKSSACVSIYRISVATTGFRIAVWCLLFVLWASFFVTFVGTLLYCRPVQAIWNIDLILNGEGHCAPASTFIALGQVATGTTIATDLGLVVVPAILLRRTQMKTQAKVQAFFLLSFASISPTDLKFWVAHIMLCSDIETGVGCIATSIPSLRRLFRRNISAASTQKSNTARNSLWTFGSRSANKAPGDRFHNPTDQGFSLATVHARPADDSWQRLQDGDSDSGNLLPGDNSKSIRADYAYAVEIERETTSTGDSS</sequence>
<organism evidence="1 2">
    <name type="scientific">Purpureocillium lilacinum</name>
    <name type="common">Paecilomyces lilacinus</name>
    <dbReference type="NCBI Taxonomy" id="33203"/>
    <lineage>
        <taxon>Eukaryota</taxon>
        <taxon>Fungi</taxon>
        <taxon>Dikarya</taxon>
        <taxon>Ascomycota</taxon>
        <taxon>Pezizomycotina</taxon>
        <taxon>Sordariomycetes</taxon>
        <taxon>Hypocreomycetidae</taxon>
        <taxon>Hypocreales</taxon>
        <taxon>Ophiocordycipitaceae</taxon>
        <taxon>Purpureocillium</taxon>
    </lineage>
</organism>
<accession>A0ACC4DSX5</accession>
<comment type="caution">
    <text evidence="1">The sequence shown here is derived from an EMBL/GenBank/DDBJ whole genome shotgun (WGS) entry which is preliminary data.</text>
</comment>
<keyword evidence="2" id="KW-1185">Reference proteome</keyword>
<evidence type="ECO:0000313" key="1">
    <source>
        <dbReference type="EMBL" id="KAL3959445.1"/>
    </source>
</evidence>
<gene>
    <name evidence="1" type="ORF">ACCO45_004562</name>
</gene>
<proteinExistence type="predicted"/>
<name>A0ACC4DSX5_PURLI</name>